<gene>
    <name evidence="1" type="ORF">GCM10010389_06960</name>
</gene>
<accession>A0A918QTB4</accession>
<dbReference type="EMBL" id="BMWH01000002">
    <property type="protein sequence ID" value="GGZ72262.1"/>
    <property type="molecule type" value="Genomic_DNA"/>
</dbReference>
<sequence length="114" mass="12649">MYFYGETWFTLQRGMAALHLRDWKAAIAHLTVGLAELPDDYRRDKTWYRACLAHALAEAGEASQAASVALTVVPDAADIGRPHSWNELHTVAAVLMRRGAKEARQLVAALRTCD</sequence>
<protein>
    <recommendedName>
        <fullName evidence="3">Tetratricopeptide repeat protein</fullName>
    </recommendedName>
</protein>
<dbReference type="Proteomes" id="UP000623010">
    <property type="component" value="Unassembled WGS sequence"/>
</dbReference>
<reference evidence="1" key="1">
    <citation type="journal article" date="2014" name="Int. J. Syst. Evol. Microbiol.">
        <title>Complete genome sequence of Corynebacterium casei LMG S-19264T (=DSM 44701T), isolated from a smear-ripened cheese.</title>
        <authorList>
            <consortium name="US DOE Joint Genome Institute (JGI-PGF)"/>
            <person name="Walter F."/>
            <person name="Albersmeier A."/>
            <person name="Kalinowski J."/>
            <person name="Ruckert C."/>
        </authorList>
    </citation>
    <scope>NUCLEOTIDE SEQUENCE</scope>
    <source>
        <strain evidence="1">JCM 5016</strain>
    </source>
</reference>
<dbReference type="AlphaFoldDB" id="A0A918QTB4"/>
<dbReference type="SUPFAM" id="SSF48452">
    <property type="entry name" value="TPR-like"/>
    <property type="match status" value="1"/>
</dbReference>
<comment type="caution">
    <text evidence="1">The sequence shown here is derived from an EMBL/GenBank/DDBJ whole genome shotgun (WGS) entry which is preliminary data.</text>
</comment>
<keyword evidence="2" id="KW-1185">Reference proteome</keyword>
<evidence type="ECO:0008006" key="3">
    <source>
        <dbReference type="Google" id="ProtNLM"/>
    </source>
</evidence>
<proteinExistence type="predicted"/>
<reference evidence="1" key="2">
    <citation type="submission" date="2020-09" db="EMBL/GenBank/DDBJ databases">
        <authorList>
            <person name="Sun Q."/>
            <person name="Ohkuma M."/>
        </authorList>
    </citation>
    <scope>NUCLEOTIDE SEQUENCE</scope>
    <source>
        <strain evidence="1">JCM 5016</strain>
    </source>
</reference>
<dbReference type="InterPro" id="IPR011990">
    <property type="entry name" value="TPR-like_helical_dom_sf"/>
</dbReference>
<name>A0A918QTB4_9ACTN</name>
<evidence type="ECO:0000313" key="1">
    <source>
        <dbReference type="EMBL" id="GGZ72262.1"/>
    </source>
</evidence>
<organism evidence="1 2">
    <name type="scientific">Streptomyces echinoruber</name>
    <dbReference type="NCBI Taxonomy" id="68898"/>
    <lineage>
        <taxon>Bacteria</taxon>
        <taxon>Bacillati</taxon>
        <taxon>Actinomycetota</taxon>
        <taxon>Actinomycetes</taxon>
        <taxon>Kitasatosporales</taxon>
        <taxon>Streptomycetaceae</taxon>
        <taxon>Streptomyces</taxon>
    </lineage>
</organism>
<evidence type="ECO:0000313" key="2">
    <source>
        <dbReference type="Proteomes" id="UP000623010"/>
    </source>
</evidence>